<organism evidence="1 2">
    <name type="scientific">Dendrobium nobile</name>
    <name type="common">Orchid</name>
    <dbReference type="NCBI Taxonomy" id="94219"/>
    <lineage>
        <taxon>Eukaryota</taxon>
        <taxon>Viridiplantae</taxon>
        <taxon>Streptophyta</taxon>
        <taxon>Embryophyta</taxon>
        <taxon>Tracheophyta</taxon>
        <taxon>Spermatophyta</taxon>
        <taxon>Magnoliopsida</taxon>
        <taxon>Liliopsida</taxon>
        <taxon>Asparagales</taxon>
        <taxon>Orchidaceae</taxon>
        <taxon>Epidendroideae</taxon>
        <taxon>Malaxideae</taxon>
        <taxon>Dendrobiinae</taxon>
        <taxon>Dendrobium</taxon>
    </lineage>
</organism>
<dbReference type="PANTHER" id="PTHR33450:SF12">
    <property type="entry name" value="COTTON FIBER PROTEIN"/>
    <property type="match status" value="1"/>
</dbReference>
<dbReference type="PANTHER" id="PTHR33450">
    <property type="entry name" value="EMB|CAB67623.1-RELATED"/>
    <property type="match status" value="1"/>
</dbReference>
<keyword evidence="2" id="KW-1185">Reference proteome</keyword>
<dbReference type="EMBL" id="JAGYWB010000009">
    <property type="protein sequence ID" value="KAI0511458.1"/>
    <property type="molecule type" value="Genomic_DNA"/>
</dbReference>
<gene>
    <name evidence="1" type="ORF">KFK09_012088</name>
</gene>
<comment type="caution">
    <text evidence="1">The sequence shown here is derived from an EMBL/GenBank/DDBJ whole genome shotgun (WGS) entry which is preliminary data.</text>
</comment>
<proteinExistence type="predicted"/>
<dbReference type="AlphaFoldDB" id="A0A8T3BJV2"/>
<reference evidence="1" key="1">
    <citation type="journal article" date="2022" name="Front. Genet.">
        <title>Chromosome-Scale Assembly of the Dendrobium nobile Genome Provides Insights Into the Molecular Mechanism of the Biosynthesis of the Medicinal Active Ingredient of Dendrobium.</title>
        <authorList>
            <person name="Xu Q."/>
            <person name="Niu S.-C."/>
            <person name="Li K.-L."/>
            <person name="Zheng P.-J."/>
            <person name="Zhang X.-J."/>
            <person name="Jia Y."/>
            <person name="Liu Y."/>
            <person name="Niu Y.-X."/>
            <person name="Yu L.-H."/>
            <person name="Chen D.-F."/>
            <person name="Zhang G.-Q."/>
        </authorList>
    </citation>
    <scope>NUCLEOTIDE SEQUENCE</scope>
    <source>
        <tissue evidence="1">Leaf</tissue>
    </source>
</reference>
<accession>A0A8T3BJV2</accession>
<dbReference type="SMR" id="A0A8T3BJV2"/>
<protein>
    <recommendedName>
        <fullName evidence="3">DUF761 domain-containing protein</fullName>
    </recommendedName>
</protein>
<dbReference type="Proteomes" id="UP000829196">
    <property type="component" value="Unassembled WGS sequence"/>
</dbReference>
<evidence type="ECO:0000313" key="2">
    <source>
        <dbReference type="Proteomes" id="UP000829196"/>
    </source>
</evidence>
<dbReference type="Pfam" id="PF05553">
    <property type="entry name" value="DUF761"/>
    <property type="match status" value="1"/>
</dbReference>
<dbReference type="OrthoDB" id="760067at2759"/>
<dbReference type="InterPro" id="IPR008480">
    <property type="entry name" value="DUF761_pln"/>
</dbReference>
<evidence type="ECO:0008006" key="3">
    <source>
        <dbReference type="Google" id="ProtNLM"/>
    </source>
</evidence>
<name>A0A8T3BJV2_DENNO</name>
<evidence type="ECO:0000313" key="1">
    <source>
        <dbReference type="EMBL" id="KAI0511458.1"/>
    </source>
</evidence>
<sequence length="145" mass="16796">MKQTISLLMAILKAKSMAVKSKASSVKTRFIIFKLLHDKNALIGVFPHKKNEFSFDEEQANPHEKTIILHNDDDNGTVECVEEKYNNLEDEAEFDGDSGERDGEFDLEDEIDQAADIFIRKFRKEMMIQKQESFKMYQEMLARGV</sequence>